<feature type="domain" description="Retropepsins" evidence="4">
    <location>
        <begin position="3"/>
        <end position="88"/>
    </location>
</feature>
<dbReference type="Pfam" id="PF00078">
    <property type="entry name" value="RVT_1"/>
    <property type="match status" value="1"/>
</dbReference>
<organism evidence="6 7">
    <name type="scientific">Sinocyclocheilus anshuiensis</name>
    <dbReference type="NCBI Taxonomy" id="1608454"/>
    <lineage>
        <taxon>Eukaryota</taxon>
        <taxon>Metazoa</taxon>
        <taxon>Chordata</taxon>
        <taxon>Craniata</taxon>
        <taxon>Vertebrata</taxon>
        <taxon>Euteleostomi</taxon>
        <taxon>Actinopterygii</taxon>
        <taxon>Neopterygii</taxon>
        <taxon>Teleostei</taxon>
        <taxon>Ostariophysi</taxon>
        <taxon>Cypriniformes</taxon>
        <taxon>Cyprinidae</taxon>
        <taxon>Cyprininae</taxon>
        <taxon>Sinocyclocheilus</taxon>
    </lineage>
</organism>
<dbReference type="InterPro" id="IPR043128">
    <property type="entry name" value="Rev_trsase/Diguanyl_cyclase"/>
</dbReference>
<dbReference type="Gene3D" id="2.40.70.10">
    <property type="entry name" value="Acid Proteases"/>
    <property type="match status" value="1"/>
</dbReference>
<dbReference type="AlphaFoldDB" id="A0A671SLU3"/>
<dbReference type="SUPFAM" id="SSF50630">
    <property type="entry name" value="Acid proteases"/>
    <property type="match status" value="1"/>
</dbReference>
<dbReference type="PANTHER" id="PTHR33064:SF37">
    <property type="entry name" value="RIBONUCLEASE H"/>
    <property type="match status" value="1"/>
</dbReference>
<protein>
    <recommendedName>
        <fullName evidence="2">ribonuclease H</fullName>
        <ecNumber evidence="2">3.1.26.4</ecNumber>
    </recommendedName>
</protein>
<evidence type="ECO:0000259" key="5">
    <source>
        <dbReference type="Pfam" id="PF00078"/>
    </source>
</evidence>
<comment type="similarity">
    <text evidence="1">Belongs to the beta type-B retroviral polymerase family. HERV class-II K(HML-2) pol subfamily.</text>
</comment>
<dbReference type="InterPro" id="IPR000477">
    <property type="entry name" value="RT_dom"/>
</dbReference>
<accession>A0A671SLU3</accession>
<dbReference type="Pfam" id="PF00077">
    <property type="entry name" value="RVP"/>
    <property type="match status" value="1"/>
</dbReference>
<proteinExistence type="inferred from homology"/>
<name>A0A671SLU3_9TELE</name>
<dbReference type="SUPFAM" id="SSF56672">
    <property type="entry name" value="DNA/RNA polymerases"/>
    <property type="match status" value="1"/>
</dbReference>
<dbReference type="FunFam" id="3.30.70.270:FF:000003">
    <property type="entry name" value="Transposon Ty3-G Gag-Pol polyprotein"/>
    <property type="match status" value="1"/>
</dbReference>
<evidence type="ECO:0000256" key="1">
    <source>
        <dbReference type="ARBA" id="ARBA00010879"/>
    </source>
</evidence>
<dbReference type="Gene3D" id="3.30.70.270">
    <property type="match status" value="1"/>
</dbReference>
<reference evidence="6" key="1">
    <citation type="submission" date="2025-08" db="UniProtKB">
        <authorList>
            <consortium name="Ensembl"/>
        </authorList>
    </citation>
    <scope>IDENTIFICATION</scope>
</reference>
<feature type="domain" description="Reverse transcriptase" evidence="5">
    <location>
        <begin position="252"/>
        <end position="326"/>
    </location>
</feature>
<dbReference type="Gene3D" id="3.10.10.10">
    <property type="entry name" value="HIV Type 1 Reverse Transcriptase, subunit A, domain 1"/>
    <property type="match status" value="1"/>
</dbReference>
<evidence type="ECO:0000313" key="7">
    <source>
        <dbReference type="Proteomes" id="UP000472260"/>
    </source>
</evidence>
<dbReference type="Ensembl" id="ENSSANT00000103412.1">
    <property type="protein sequence ID" value="ENSSANP00000097374.1"/>
    <property type="gene ID" value="ENSSANG00000047987.1"/>
</dbReference>
<dbReference type="EC" id="3.1.26.4" evidence="2"/>
<dbReference type="GO" id="GO:0004523">
    <property type="term" value="F:RNA-DNA hybrid ribonuclease activity"/>
    <property type="evidence" value="ECO:0007669"/>
    <property type="project" value="UniProtKB-EC"/>
</dbReference>
<dbReference type="InterPro" id="IPR021109">
    <property type="entry name" value="Peptidase_aspartic_dom_sf"/>
</dbReference>
<dbReference type="Proteomes" id="UP000472260">
    <property type="component" value="Unassembled WGS sequence"/>
</dbReference>
<evidence type="ECO:0000259" key="4">
    <source>
        <dbReference type="Pfam" id="PF00077"/>
    </source>
</evidence>
<keyword evidence="3" id="KW-0378">Hydrolase</keyword>
<evidence type="ECO:0000256" key="3">
    <source>
        <dbReference type="ARBA" id="ARBA00022801"/>
    </source>
</evidence>
<evidence type="ECO:0000313" key="6">
    <source>
        <dbReference type="Ensembl" id="ENSSANP00000097374.1"/>
    </source>
</evidence>
<dbReference type="InterPro" id="IPR051320">
    <property type="entry name" value="Viral_Replic_Matur_Polypro"/>
</dbReference>
<dbReference type="InterPro" id="IPR043502">
    <property type="entry name" value="DNA/RNA_pol_sf"/>
</dbReference>
<keyword evidence="7" id="KW-1185">Reference proteome</keyword>
<evidence type="ECO:0000256" key="2">
    <source>
        <dbReference type="ARBA" id="ARBA00012180"/>
    </source>
</evidence>
<dbReference type="PANTHER" id="PTHR33064">
    <property type="entry name" value="POL PROTEIN"/>
    <property type="match status" value="1"/>
</dbReference>
<sequence>MANLGGRLVNILIDTGAACSCTNISLPLSTRTIQIKGIGDTVKTATQTQPIQLDLGMVVLKEPFWYLPGNGEGTVLGMDIMQKHGFVIHCFEKQIELQTNKTTKNCLLQSTASIMSISNTDPIQLLINKYSDICANHEDDCGLIDFEVCIKGEPPPPQKQFRIKSEDQTAVHEMVQELEKRGIVQRCCSTTNSPCLLVPKPNGKWHLCIDSQRLNKVLPKATPIVANPATISTNALWFTVLDIKNGFWSIKGLHNSPAIFHRAVANALGPGEVVHYVDDILIATEGSLENHLQLVDKVLQILGKAGIKMNKEKAQIAQKEVHYLGQCFPTGVPRHRLSRAVCRPSVESRGAV</sequence>
<dbReference type="InterPro" id="IPR018061">
    <property type="entry name" value="Retropepsins"/>
</dbReference>
<reference evidence="6" key="2">
    <citation type="submission" date="2025-09" db="UniProtKB">
        <authorList>
            <consortium name="Ensembl"/>
        </authorList>
    </citation>
    <scope>IDENTIFICATION</scope>
</reference>